<dbReference type="Proteomes" id="UP000320593">
    <property type="component" value="Unassembled WGS sequence"/>
</dbReference>
<sequence>MSPLAIDAPEPVTLPVFRSEASFPVNRVYCIGRNYAAHAVEMGHDPDREPPFFFQKNPDNVYCGQTFPYPAMSADVHHEIELAVLLKSGGSDISERDALEHVFGYAVALDMTRRDLQAEAKKSGRPWEVAKAFEHSAPISEILPISEIGHLQNGRISLSVNGELRQEGDLNQMIWKVPDMISYLSRYFSLAAGDVILTGTPSGVGPVQKGDKLDGHIDGLPDLSVTVI</sequence>
<keyword evidence="1" id="KW-0479">Metal-binding</keyword>
<evidence type="ECO:0000259" key="2">
    <source>
        <dbReference type="Pfam" id="PF01557"/>
    </source>
</evidence>
<protein>
    <submittedName>
        <fullName evidence="3">Fumarylpyruvate hydrolase</fullName>
    </submittedName>
</protein>
<dbReference type="PANTHER" id="PTHR11820">
    <property type="entry name" value="ACYLPYRUVASE"/>
    <property type="match status" value="1"/>
</dbReference>
<evidence type="ECO:0000313" key="3">
    <source>
        <dbReference type="EMBL" id="TWI86136.1"/>
    </source>
</evidence>
<dbReference type="EMBL" id="VLLF01000006">
    <property type="protein sequence ID" value="TWI86136.1"/>
    <property type="molecule type" value="Genomic_DNA"/>
</dbReference>
<dbReference type="PANTHER" id="PTHR11820:SF90">
    <property type="entry name" value="FLUTATHIONE S-TRANSFERASE"/>
    <property type="match status" value="1"/>
</dbReference>
<keyword evidence="3" id="KW-0378">Hydrolase</keyword>
<reference evidence="3 4" key="1">
    <citation type="submission" date="2019-07" db="EMBL/GenBank/DDBJ databases">
        <title>Genomic Encyclopedia of Archaeal and Bacterial Type Strains, Phase II (KMG-II): from individual species to whole genera.</title>
        <authorList>
            <person name="Goeker M."/>
        </authorList>
    </citation>
    <scope>NUCLEOTIDE SEQUENCE [LARGE SCALE GENOMIC DNA]</scope>
    <source>
        <strain evidence="3 4">ATCC BAA-252</strain>
    </source>
</reference>
<evidence type="ECO:0000256" key="1">
    <source>
        <dbReference type="ARBA" id="ARBA00022723"/>
    </source>
</evidence>
<name>A0A562SZ96_9HYPH</name>
<dbReference type="NCBIfam" id="NF007967">
    <property type="entry name" value="PRK10691.1"/>
    <property type="match status" value="1"/>
</dbReference>
<dbReference type="RefSeq" id="WP_145344355.1">
    <property type="nucleotide sequence ID" value="NZ_SMLY01000074.1"/>
</dbReference>
<dbReference type="GO" id="GO:0046872">
    <property type="term" value="F:metal ion binding"/>
    <property type="evidence" value="ECO:0007669"/>
    <property type="project" value="UniProtKB-KW"/>
</dbReference>
<dbReference type="GO" id="GO:0018773">
    <property type="term" value="F:acetylpyruvate hydrolase activity"/>
    <property type="evidence" value="ECO:0007669"/>
    <property type="project" value="TreeGrafter"/>
</dbReference>
<dbReference type="OrthoDB" id="5197601at2"/>
<dbReference type="InterPro" id="IPR036663">
    <property type="entry name" value="Fumarylacetoacetase_C_sf"/>
</dbReference>
<keyword evidence="4" id="KW-1185">Reference proteome</keyword>
<accession>A0A562SZ96</accession>
<feature type="domain" description="Fumarylacetoacetase-like C-terminal" evidence="2">
    <location>
        <begin position="28"/>
        <end position="227"/>
    </location>
</feature>
<dbReference type="SUPFAM" id="SSF56529">
    <property type="entry name" value="FAH"/>
    <property type="match status" value="1"/>
</dbReference>
<keyword evidence="3" id="KW-0670">Pyruvate</keyword>
<evidence type="ECO:0000313" key="4">
    <source>
        <dbReference type="Proteomes" id="UP000320593"/>
    </source>
</evidence>
<dbReference type="InterPro" id="IPR011234">
    <property type="entry name" value="Fumarylacetoacetase-like_C"/>
</dbReference>
<comment type="caution">
    <text evidence="3">The sequence shown here is derived from an EMBL/GenBank/DDBJ whole genome shotgun (WGS) entry which is preliminary data.</text>
</comment>
<dbReference type="Gene3D" id="3.90.850.10">
    <property type="entry name" value="Fumarylacetoacetase-like, C-terminal domain"/>
    <property type="match status" value="1"/>
</dbReference>
<dbReference type="Pfam" id="PF01557">
    <property type="entry name" value="FAA_hydrolase"/>
    <property type="match status" value="1"/>
</dbReference>
<dbReference type="AlphaFoldDB" id="A0A562SZ96"/>
<gene>
    <name evidence="3" type="ORF">JM93_02844</name>
</gene>
<organism evidence="3 4">
    <name type="scientific">Roseibium hamelinense</name>
    <dbReference type="NCBI Taxonomy" id="150831"/>
    <lineage>
        <taxon>Bacteria</taxon>
        <taxon>Pseudomonadati</taxon>
        <taxon>Pseudomonadota</taxon>
        <taxon>Alphaproteobacteria</taxon>
        <taxon>Hyphomicrobiales</taxon>
        <taxon>Stappiaceae</taxon>
        <taxon>Roseibium</taxon>
    </lineage>
</organism>
<proteinExistence type="predicted"/>